<gene>
    <name evidence="2" type="ORF">Pcinc_023402</name>
</gene>
<organism evidence="2 3">
    <name type="scientific">Petrolisthes cinctipes</name>
    <name type="common">Flat porcelain crab</name>
    <dbReference type="NCBI Taxonomy" id="88211"/>
    <lineage>
        <taxon>Eukaryota</taxon>
        <taxon>Metazoa</taxon>
        <taxon>Ecdysozoa</taxon>
        <taxon>Arthropoda</taxon>
        <taxon>Crustacea</taxon>
        <taxon>Multicrustacea</taxon>
        <taxon>Malacostraca</taxon>
        <taxon>Eumalacostraca</taxon>
        <taxon>Eucarida</taxon>
        <taxon>Decapoda</taxon>
        <taxon>Pleocyemata</taxon>
        <taxon>Anomura</taxon>
        <taxon>Galatheoidea</taxon>
        <taxon>Porcellanidae</taxon>
        <taxon>Petrolisthes</taxon>
    </lineage>
</organism>
<keyword evidence="3" id="KW-1185">Reference proteome</keyword>
<dbReference type="AlphaFoldDB" id="A0AAE1KFU3"/>
<proteinExistence type="predicted"/>
<feature type="chain" id="PRO_5042005823" evidence="1">
    <location>
        <begin position="23"/>
        <end position="169"/>
    </location>
</feature>
<evidence type="ECO:0000256" key="1">
    <source>
        <dbReference type="SAM" id="SignalP"/>
    </source>
</evidence>
<name>A0AAE1KFU3_PETCI</name>
<evidence type="ECO:0000313" key="2">
    <source>
        <dbReference type="EMBL" id="KAK3871463.1"/>
    </source>
</evidence>
<evidence type="ECO:0000313" key="3">
    <source>
        <dbReference type="Proteomes" id="UP001286313"/>
    </source>
</evidence>
<dbReference type="EMBL" id="JAWQEG010002509">
    <property type="protein sequence ID" value="KAK3871463.1"/>
    <property type="molecule type" value="Genomic_DNA"/>
</dbReference>
<protein>
    <submittedName>
        <fullName evidence="2">Uncharacterized protein</fullName>
    </submittedName>
</protein>
<feature type="signal peptide" evidence="1">
    <location>
        <begin position="1"/>
        <end position="22"/>
    </location>
</feature>
<accession>A0AAE1KFU3</accession>
<reference evidence="2" key="1">
    <citation type="submission" date="2023-10" db="EMBL/GenBank/DDBJ databases">
        <title>Genome assemblies of two species of porcelain crab, Petrolisthes cinctipes and Petrolisthes manimaculis (Anomura: Porcellanidae).</title>
        <authorList>
            <person name="Angst P."/>
        </authorList>
    </citation>
    <scope>NUCLEOTIDE SEQUENCE</scope>
    <source>
        <strain evidence="2">PB745_01</strain>
        <tissue evidence="2">Gill</tissue>
    </source>
</reference>
<keyword evidence="1" id="KW-0732">Signal</keyword>
<sequence length="169" mass="18477">MQEPCLLVLRLLPSVLLSLLQCLSFHLQRTHVTPWFSCHLCPCNTPCLAWPAPVALSAPVIFPAVPSQPRLPYLPPSYSLPCLTRPACPICPCHTPSLGCLPFMLPSYSLPCLARPSCPTCPCHIPRLPYLPLSYLPPCLPCPAPPSHVECSGSSYQDPEAHIFITEEA</sequence>
<dbReference type="Proteomes" id="UP001286313">
    <property type="component" value="Unassembled WGS sequence"/>
</dbReference>
<comment type="caution">
    <text evidence="2">The sequence shown here is derived from an EMBL/GenBank/DDBJ whole genome shotgun (WGS) entry which is preliminary data.</text>
</comment>